<dbReference type="AlphaFoldDB" id="Q4UBC5"/>
<dbReference type="InterPro" id="IPR012677">
    <property type="entry name" value="Nucleotide-bd_a/b_plait_sf"/>
</dbReference>
<dbReference type="GO" id="GO:0005634">
    <property type="term" value="C:nucleus"/>
    <property type="evidence" value="ECO:0007669"/>
    <property type="project" value="UniProtKB-SubCell"/>
</dbReference>
<evidence type="ECO:0000256" key="4">
    <source>
        <dbReference type="ARBA" id="ARBA00022884"/>
    </source>
</evidence>
<accession>Q4UBC5</accession>
<dbReference type="PROSITE" id="PS50102">
    <property type="entry name" value="RRM"/>
    <property type="match status" value="1"/>
</dbReference>
<dbReference type="STRING" id="5874.Q4UBC5"/>
<evidence type="ECO:0000313" key="9">
    <source>
        <dbReference type="Proteomes" id="UP000001950"/>
    </source>
</evidence>
<evidence type="ECO:0000259" key="7">
    <source>
        <dbReference type="PROSITE" id="PS50102"/>
    </source>
</evidence>
<gene>
    <name evidence="8" type="ORF">TA18815</name>
</gene>
<dbReference type="OrthoDB" id="15688at2759"/>
<dbReference type="InterPro" id="IPR000504">
    <property type="entry name" value="RRM_dom"/>
</dbReference>
<dbReference type="FunCoup" id="Q4UBC5">
    <property type="interactions" value="455"/>
</dbReference>
<organism evidence="8 9">
    <name type="scientific">Theileria annulata</name>
    <dbReference type="NCBI Taxonomy" id="5874"/>
    <lineage>
        <taxon>Eukaryota</taxon>
        <taxon>Sar</taxon>
        <taxon>Alveolata</taxon>
        <taxon>Apicomplexa</taxon>
        <taxon>Aconoidasida</taxon>
        <taxon>Piroplasmida</taxon>
        <taxon>Theileriidae</taxon>
        <taxon>Theileria</taxon>
    </lineage>
</organism>
<reference evidence="8 9" key="1">
    <citation type="journal article" date="2005" name="Science">
        <title>Genome of the host-cell transforming parasite Theileria annulata compared with T. parva.</title>
        <authorList>
            <person name="Pain A."/>
            <person name="Renauld H."/>
            <person name="Berriman M."/>
            <person name="Murphy L."/>
            <person name="Yeats C.A."/>
            <person name="Weir W."/>
            <person name="Kerhornou A."/>
            <person name="Aslett M."/>
            <person name="Bishop R."/>
            <person name="Bouchier C."/>
            <person name="Cochet M."/>
            <person name="Coulson R.M.R."/>
            <person name="Cronin A."/>
            <person name="de Villiers E.P."/>
            <person name="Fraser A."/>
            <person name="Fosker N."/>
            <person name="Gardner M."/>
            <person name="Goble A."/>
            <person name="Griffiths-Jones S."/>
            <person name="Harris D.E."/>
            <person name="Katzer F."/>
            <person name="Larke N."/>
            <person name="Lord A."/>
            <person name="Maser P."/>
            <person name="McKellar S."/>
            <person name="Mooney P."/>
            <person name="Morton F."/>
            <person name="Nene V."/>
            <person name="O'Neil S."/>
            <person name="Price C."/>
            <person name="Quail M.A."/>
            <person name="Rabbinowitsch E."/>
            <person name="Rawlings N.D."/>
            <person name="Rutter S."/>
            <person name="Saunders D."/>
            <person name="Seeger K."/>
            <person name="Shah T."/>
            <person name="Squares R."/>
            <person name="Squares S."/>
            <person name="Tivey A."/>
            <person name="Walker A.R."/>
            <person name="Woodward J."/>
            <person name="Dobbelaere D.A.E."/>
            <person name="Langsley G."/>
            <person name="Rajandream M.A."/>
            <person name="McKeever D."/>
            <person name="Shiels B."/>
            <person name="Tait A."/>
            <person name="Barrell B.G."/>
            <person name="Hall N."/>
        </authorList>
    </citation>
    <scope>NUCLEOTIDE SEQUENCE [LARGE SCALE GENOMIC DNA]</scope>
    <source>
        <strain evidence="9">Ankara</strain>
    </source>
</reference>
<dbReference type="PANTHER" id="PTHR45894">
    <property type="entry name" value="RNA-BINDING PROTEIN 8A"/>
    <property type="match status" value="1"/>
</dbReference>
<sequence>MFNGTEVPIKSIEGWVILVTGIHEEAQEEDVREAFENYGTVTNLHLNLDRRTGYVKGYALLEFKNRNEAESAITNLNGSHLLGKQISVSWVFRETPQV</sequence>
<dbReference type="SMART" id="SM00360">
    <property type="entry name" value="RRM"/>
    <property type="match status" value="1"/>
</dbReference>
<evidence type="ECO:0000256" key="2">
    <source>
        <dbReference type="ARBA" id="ARBA00004496"/>
    </source>
</evidence>
<keyword evidence="5" id="KW-0539">Nucleus</keyword>
<evidence type="ECO:0000256" key="6">
    <source>
        <dbReference type="PROSITE-ProRule" id="PRU00176"/>
    </source>
</evidence>
<comment type="subcellular location">
    <subcellularLocation>
        <location evidence="2">Cytoplasm</location>
    </subcellularLocation>
    <subcellularLocation>
        <location evidence="1">Nucleus</location>
    </subcellularLocation>
</comment>
<evidence type="ECO:0000256" key="5">
    <source>
        <dbReference type="ARBA" id="ARBA00023242"/>
    </source>
</evidence>
<dbReference type="eggNOG" id="KOG0130">
    <property type="taxonomic scope" value="Eukaryota"/>
</dbReference>
<dbReference type="OMA" id="NVKVDWC"/>
<dbReference type="InParanoid" id="Q4UBC5"/>
<protein>
    <submittedName>
        <fullName evidence="8">RNA-binding protein, putative</fullName>
    </submittedName>
</protein>
<keyword evidence="4 6" id="KW-0694">RNA-binding</keyword>
<proteinExistence type="predicted"/>
<dbReference type="InterPro" id="IPR035979">
    <property type="entry name" value="RBD_domain_sf"/>
</dbReference>
<dbReference type="Gene3D" id="3.30.70.330">
    <property type="match status" value="1"/>
</dbReference>
<dbReference type="GO" id="GO:0006396">
    <property type="term" value="P:RNA processing"/>
    <property type="evidence" value="ECO:0007669"/>
    <property type="project" value="InterPro"/>
</dbReference>
<dbReference type="InterPro" id="IPR033744">
    <property type="entry name" value="RRM_RBM8"/>
</dbReference>
<evidence type="ECO:0000256" key="1">
    <source>
        <dbReference type="ARBA" id="ARBA00004123"/>
    </source>
</evidence>
<evidence type="ECO:0000313" key="8">
    <source>
        <dbReference type="EMBL" id="CAI75876.1"/>
    </source>
</evidence>
<dbReference type="GeneID" id="3864953"/>
<evidence type="ECO:0000256" key="3">
    <source>
        <dbReference type="ARBA" id="ARBA00022490"/>
    </source>
</evidence>
<keyword evidence="9" id="KW-1185">Reference proteome</keyword>
<dbReference type="InterPro" id="IPR008111">
    <property type="entry name" value="RNA-bd_8"/>
</dbReference>
<dbReference type="GO" id="GO:0003729">
    <property type="term" value="F:mRNA binding"/>
    <property type="evidence" value="ECO:0007669"/>
    <property type="project" value="InterPro"/>
</dbReference>
<dbReference type="GO" id="GO:0005737">
    <property type="term" value="C:cytoplasm"/>
    <property type="evidence" value="ECO:0007669"/>
    <property type="project" value="UniProtKB-SubCell"/>
</dbReference>
<dbReference type="VEuPathDB" id="PiroplasmaDB:TA18815"/>
<dbReference type="CDD" id="cd12324">
    <property type="entry name" value="RRM_RBM8"/>
    <property type="match status" value="1"/>
</dbReference>
<dbReference type="Proteomes" id="UP000001950">
    <property type="component" value="Chromosome 3"/>
</dbReference>
<dbReference type="EMBL" id="CR940352">
    <property type="protein sequence ID" value="CAI75876.1"/>
    <property type="molecule type" value="Genomic_DNA"/>
</dbReference>
<dbReference type="KEGG" id="tan:TA18815"/>
<dbReference type="RefSeq" id="XP_955352.1">
    <property type="nucleotide sequence ID" value="XM_950259.1"/>
</dbReference>
<dbReference type="SUPFAM" id="SSF54928">
    <property type="entry name" value="RNA-binding domain, RBD"/>
    <property type="match status" value="1"/>
</dbReference>
<dbReference type="PRINTS" id="PR01738">
    <property type="entry name" value="RNABINDINGM8"/>
</dbReference>
<name>Q4UBC5_THEAN</name>
<feature type="domain" description="RRM" evidence="7">
    <location>
        <begin position="15"/>
        <end position="93"/>
    </location>
</feature>
<keyword evidence="3" id="KW-0963">Cytoplasm</keyword>
<dbReference type="Pfam" id="PF00076">
    <property type="entry name" value="RRM_1"/>
    <property type="match status" value="1"/>
</dbReference>